<feature type="transmembrane region" description="Helical" evidence="6">
    <location>
        <begin position="106"/>
        <end position="129"/>
    </location>
</feature>
<feature type="transmembrane region" description="Helical" evidence="6">
    <location>
        <begin position="12"/>
        <end position="32"/>
    </location>
</feature>
<reference evidence="8 9" key="1">
    <citation type="submission" date="2017-02" db="EMBL/GenBank/DDBJ databases">
        <title>Draft genome of Acidibacillus ferrooxidans Huett2.</title>
        <authorList>
            <person name="Schopf S."/>
        </authorList>
    </citation>
    <scope>NUCLEOTIDE SEQUENCE [LARGE SCALE GENOMIC DNA]</scope>
    <source>
        <strain evidence="8 9">Huett2</strain>
    </source>
</reference>
<dbReference type="CDD" id="cd17490">
    <property type="entry name" value="MFS_YxlH_like"/>
    <property type="match status" value="1"/>
</dbReference>
<comment type="caution">
    <text evidence="8">The sequence shown here is derived from an EMBL/GenBank/DDBJ whole genome shotgun (WGS) entry which is preliminary data.</text>
</comment>
<organism evidence="8 9">
    <name type="scientific">Ferroacidibacillus organovorans</name>
    <dbReference type="NCBI Taxonomy" id="1765683"/>
    <lineage>
        <taxon>Bacteria</taxon>
        <taxon>Bacillati</taxon>
        <taxon>Bacillota</taxon>
        <taxon>Bacilli</taxon>
        <taxon>Bacillales</taxon>
        <taxon>Alicyclobacillaceae</taxon>
        <taxon>Ferroacidibacillus</taxon>
    </lineage>
</organism>
<dbReference type="GO" id="GO:0005886">
    <property type="term" value="C:plasma membrane"/>
    <property type="evidence" value="ECO:0007669"/>
    <property type="project" value="UniProtKB-SubCell"/>
</dbReference>
<evidence type="ECO:0000256" key="6">
    <source>
        <dbReference type="SAM" id="Phobius"/>
    </source>
</evidence>
<dbReference type="InterPro" id="IPR011701">
    <property type="entry name" value="MFS"/>
</dbReference>
<dbReference type="Pfam" id="PF07690">
    <property type="entry name" value="MFS_1"/>
    <property type="match status" value="1"/>
</dbReference>
<evidence type="ECO:0000256" key="1">
    <source>
        <dbReference type="ARBA" id="ARBA00004651"/>
    </source>
</evidence>
<evidence type="ECO:0000256" key="5">
    <source>
        <dbReference type="ARBA" id="ARBA00023136"/>
    </source>
</evidence>
<gene>
    <name evidence="8" type="ORF">B2M26_14055</name>
</gene>
<sequence>MPNREERTMQRLNPILLPIVTMFYWFSVYTYVPIFPPYLNQMGLSLSVVGLVLGSYGLTQMIVRIPIGIAADRTGRRKPYVIAGLLVGTLSSAGFALFPAPALALLWRSLAGVAAGAWVAYTVMFARFFSSDEAPRAMSLLSYYASLGQMIAMLLGGILAGQFGIHFVFVIAACGGVIGLFIALWLQETPKRATEKPPSLLRMAADPRTLRASLLAALAQAVTFTTLFGFTPIKAAHLHATHAQLGELTVLSTLPNALAGYLSSRPFMQRFGPRKLVTFGFLLSAVATLAIPYSTSMIWLFITQAFNGLGQGICMPQLMGLSIRHVREDLRATAMGFFQAVYSIGMFGGPVLVGLISRTSGLRGGFVAISLISLLGALASFITLRIYETKPYPRTSS</sequence>
<dbReference type="InterPro" id="IPR020846">
    <property type="entry name" value="MFS_dom"/>
</dbReference>
<feature type="transmembrane region" description="Helical" evidence="6">
    <location>
        <begin position="212"/>
        <end position="233"/>
    </location>
</feature>
<protein>
    <recommendedName>
        <fullName evidence="7">Major facilitator superfamily (MFS) profile domain-containing protein</fullName>
    </recommendedName>
</protein>
<dbReference type="SUPFAM" id="SSF103473">
    <property type="entry name" value="MFS general substrate transporter"/>
    <property type="match status" value="1"/>
</dbReference>
<feature type="transmembrane region" description="Helical" evidence="6">
    <location>
        <begin position="80"/>
        <end position="100"/>
    </location>
</feature>
<evidence type="ECO:0000313" key="9">
    <source>
        <dbReference type="Proteomes" id="UP000190229"/>
    </source>
</evidence>
<keyword evidence="9" id="KW-1185">Reference proteome</keyword>
<dbReference type="InterPro" id="IPR036259">
    <property type="entry name" value="MFS_trans_sf"/>
</dbReference>
<evidence type="ECO:0000256" key="3">
    <source>
        <dbReference type="ARBA" id="ARBA00022692"/>
    </source>
</evidence>
<evidence type="ECO:0000256" key="2">
    <source>
        <dbReference type="ARBA" id="ARBA00022448"/>
    </source>
</evidence>
<feature type="transmembrane region" description="Helical" evidence="6">
    <location>
        <begin position="141"/>
        <end position="159"/>
    </location>
</feature>
<keyword evidence="4 6" id="KW-1133">Transmembrane helix</keyword>
<proteinExistence type="predicted"/>
<dbReference type="PANTHER" id="PTHR23506">
    <property type="entry name" value="GH10249P"/>
    <property type="match status" value="1"/>
</dbReference>
<feature type="transmembrane region" description="Helical" evidence="6">
    <location>
        <begin position="38"/>
        <end position="59"/>
    </location>
</feature>
<dbReference type="Gene3D" id="1.20.1250.20">
    <property type="entry name" value="MFS general substrate transporter like domains"/>
    <property type="match status" value="2"/>
</dbReference>
<comment type="subcellular location">
    <subcellularLocation>
        <location evidence="1">Cell membrane</location>
        <topology evidence="1">Multi-pass membrane protein</topology>
    </subcellularLocation>
</comment>
<dbReference type="RefSeq" id="WP_079291764.1">
    <property type="nucleotide sequence ID" value="NZ_MWPS01000046.1"/>
</dbReference>
<accession>A0A1V4EQ42</accession>
<evidence type="ECO:0000313" key="8">
    <source>
        <dbReference type="EMBL" id="OPG14960.1"/>
    </source>
</evidence>
<feature type="transmembrane region" description="Helical" evidence="6">
    <location>
        <begin position="245"/>
        <end position="264"/>
    </location>
</feature>
<feature type="transmembrane region" description="Helical" evidence="6">
    <location>
        <begin position="332"/>
        <end position="353"/>
    </location>
</feature>
<feature type="transmembrane region" description="Helical" evidence="6">
    <location>
        <begin position="276"/>
        <end position="293"/>
    </location>
</feature>
<dbReference type="PANTHER" id="PTHR23506:SF23">
    <property type="entry name" value="GH10249P"/>
    <property type="match status" value="1"/>
</dbReference>
<feature type="transmembrane region" description="Helical" evidence="6">
    <location>
        <begin position="165"/>
        <end position="186"/>
    </location>
</feature>
<dbReference type="PROSITE" id="PS50850">
    <property type="entry name" value="MFS"/>
    <property type="match status" value="1"/>
</dbReference>
<dbReference type="GO" id="GO:0022857">
    <property type="term" value="F:transmembrane transporter activity"/>
    <property type="evidence" value="ECO:0007669"/>
    <property type="project" value="InterPro"/>
</dbReference>
<keyword evidence="3 6" id="KW-0812">Transmembrane</keyword>
<feature type="domain" description="Major facilitator superfamily (MFS) profile" evidence="7">
    <location>
        <begin position="13"/>
        <end position="388"/>
    </location>
</feature>
<keyword evidence="5 6" id="KW-0472">Membrane</keyword>
<dbReference type="EMBL" id="MWPS01000046">
    <property type="protein sequence ID" value="OPG14960.1"/>
    <property type="molecule type" value="Genomic_DNA"/>
</dbReference>
<dbReference type="InterPro" id="IPR050930">
    <property type="entry name" value="MFS_Vesicular_Transporter"/>
</dbReference>
<evidence type="ECO:0000259" key="7">
    <source>
        <dbReference type="PROSITE" id="PS50850"/>
    </source>
</evidence>
<feature type="transmembrane region" description="Helical" evidence="6">
    <location>
        <begin position="365"/>
        <end position="387"/>
    </location>
</feature>
<keyword evidence="2" id="KW-0813">Transport</keyword>
<evidence type="ECO:0000256" key="4">
    <source>
        <dbReference type="ARBA" id="ARBA00022989"/>
    </source>
</evidence>
<name>A0A1V4EQ42_9BACL</name>
<dbReference type="AlphaFoldDB" id="A0A1V4EQ42"/>
<dbReference type="Proteomes" id="UP000190229">
    <property type="component" value="Unassembled WGS sequence"/>
</dbReference>